<feature type="transmembrane region" description="Helical" evidence="1">
    <location>
        <begin position="394"/>
        <end position="414"/>
    </location>
</feature>
<keyword evidence="4" id="KW-1185">Reference proteome</keyword>
<dbReference type="InterPro" id="IPR044049">
    <property type="entry name" value="EccD_transm"/>
</dbReference>
<sequence>MATRSGEGILAMIPVTFTTGDSSYDIALPATLPLAEVVPMVVDEMGLLTANAASIGFRVRDELGEVIPLDRTPEQAELAAGDVLRLELGDKREDERRYDDLVEALGDAVEARGTGWNGDDSLRVAVASAVALLLIVAIMLFQLGGMVALAAGAGAAIIAIAAAIVIARVGQPVSALIVHATAAVLSGAAATALFDDLGTQLIAAGSALVVVGGLGFVTLRGQRGQASPPIAGLVGVLYAGVMLLWAGLARAVIGLDAEFVAITTATVTGLMLIVAPWIALAQTPMGVFIPRNDEERARDTHVYTDHQVRGHEAIGRAVNLSLKIAGGVVLLVCVPWIVSGGVAALVLLGAIGASLLLNTRQVYDRTEVLVGVITGAGALVGGAIFTALQQPHLAQWVVFAVILVAALVLAIGALNRVVSANLDRLADLLSVLALLTIIPAAVIALGFV</sequence>
<dbReference type="Pfam" id="PF08817">
    <property type="entry name" value="YukD"/>
    <property type="match status" value="1"/>
</dbReference>
<feature type="transmembrane region" description="Helical" evidence="1">
    <location>
        <begin position="317"/>
        <end position="337"/>
    </location>
</feature>
<feature type="transmembrane region" description="Helical" evidence="1">
    <location>
        <begin position="426"/>
        <end position="447"/>
    </location>
</feature>
<evidence type="ECO:0000256" key="1">
    <source>
        <dbReference type="SAM" id="Phobius"/>
    </source>
</evidence>
<dbReference type="Pfam" id="PF19053">
    <property type="entry name" value="EccD"/>
    <property type="match status" value="1"/>
</dbReference>
<evidence type="ECO:0000313" key="3">
    <source>
        <dbReference type="EMBL" id="RRJ86158.1"/>
    </source>
</evidence>
<protein>
    <recommendedName>
        <fullName evidence="2">EccD-like transmembrane domain-containing protein</fullName>
    </recommendedName>
</protein>
<gene>
    <name evidence="3" type="ORF">EG850_09615</name>
</gene>
<feature type="transmembrane region" description="Helical" evidence="1">
    <location>
        <begin position="173"/>
        <end position="194"/>
    </location>
</feature>
<dbReference type="RefSeq" id="WP_124972920.1">
    <property type="nucleotide sequence ID" value="NZ_RQVS01000011.1"/>
</dbReference>
<dbReference type="AlphaFoldDB" id="A0A3P3VVY1"/>
<reference evidence="3 4" key="1">
    <citation type="submission" date="2018-11" db="EMBL/GenBank/DDBJ databases">
        <title>YIM 102482-1 draft genome.</title>
        <authorList>
            <person name="Li G."/>
            <person name="Jiang Y."/>
        </authorList>
    </citation>
    <scope>NUCLEOTIDE SEQUENCE [LARGE SCALE GENOMIC DNA]</scope>
    <source>
        <strain evidence="3 4">YIM 102482-1</strain>
    </source>
</reference>
<feature type="transmembrane region" description="Helical" evidence="1">
    <location>
        <begin position="259"/>
        <end position="281"/>
    </location>
</feature>
<dbReference type="Proteomes" id="UP000274391">
    <property type="component" value="Unassembled WGS sequence"/>
</dbReference>
<proteinExistence type="predicted"/>
<feature type="domain" description="EccD-like transmembrane" evidence="2">
    <location>
        <begin position="124"/>
        <end position="446"/>
    </location>
</feature>
<name>A0A3P3VVY1_9MICO</name>
<keyword evidence="1" id="KW-0812">Transmembrane</keyword>
<feature type="transmembrane region" description="Helical" evidence="1">
    <location>
        <begin position="200"/>
        <end position="219"/>
    </location>
</feature>
<keyword evidence="1" id="KW-1133">Transmembrane helix</keyword>
<accession>A0A3P3VVY1</accession>
<feature type="transmembrane region" description="Helical" evidence="1">
    <location>
        <begin position="122"/>
        <end position="141"/>
    </location>
</feature>
<dbReference type="OrthoDB" id="4824971at2"/>
<organism evidence="3 4">
    <name type="scientific">Gulosibacter macacae</name>
    <dbReference type="NCBI Taxonomy" id="2488791"/>
    <lineage>
        <taxon>Bacteria</taxon>
        <taxon>Bacillati</taxon>
        <taxon>Actinomycetota</taxon>
        <taxon>Actinomycetes</taxon>
        <taxon>Micrococcales</taxon>
        <taxon>Microbacteriaceae</taxon>
        <taxon>Gulosibacter</taxon>
    </lineage>
</organism>
<feature type="transmembrane region" description="Helical" evidence="1">
    <location>
        <begin position="343"/>
        <end position="359"/>
    </location>
</feature>
<evidence type="ECO:0000313" key="4">
    <source>
        <dbReference type="Proteomes" id="UP000274391"/>
    </source>
</evidence>
<feature type="transmembrane region" description="Helical" evidence="1">
    <location>
        <begin position="147"/>
        <end position="166"/>
    </location>
</feature>
<comment type="caution">
    <text evidence="3">The sequence shown here is derived from an EMBL/GenBank/DDBJ whole genome shotgun (WGS) entry which is preliminary data.</text>
</comment>
<keyword evidence="1" id="KW-0472">Membrane</keyword>
<feature type="transmembrane region" description="Helical" evidence="1">
    <location>
        <begin position="231"/>
        <end position="253"/>
    </location>
</feature>
<dbReference type="InterPro" id="IPR024962">
    <property type="entry name" value="YukD-like"/>
</dbReference>
<feature type="transmembrane region" description="Helical" evidence="1">
    <location>
        <begin position="368"/>
        <end position="388"/>
    </location>
</feature>
<dbReference type="EMBL" id="RQVS01000011">
    <property type="protein sequence ID" value="RRJ86158.1"/>
    <property type="molecule type" value="Genomic_DNA"/>
</dbReference>
<evidence type="ECO:0000259" key="2">
    <source>
        <dbReference type="Pfam" id="PF19053"/>
    </source>
</evidence>